<gene>
    <name evidence="6" type="ORF">JYA64_15185</name>
</gene>
<name>A0ABS2ZIX3_9BACL</name>
<evidence type="ECO:0000313" key="6">
    <source>
        <dbReference type="EMBL" id="MBN3546650.1"/>
    </source>
</evidence>
<keyword evidence="2" id="KW-0479">Metal-binding</keyword>
<dbReference type="Gene3D" id="3.50.50.60">
    <property type="entry name" value="FAD/NAD(P)-binding domain"/>
    <property type="match status" value="2"/>
</dbReference>
<reference evidence="6 7" key="1">
    <citation type="submission" date="2021-01" db="EMBL/GenBank/DDBJ databases">
        <title>Genome Sequencing of Type Strains.</title>
        <authorList>
            <person name="Lemaire J.F."/>
            <person name="Inderbitzin P."/>
            <person name="Collins S.B."/>
            <person name="Wespe N."/>
            <person name="Knight-Connoni V."/>
        </authorList>
    </citation>
    <scope>NUCLEOTIDE SEQUENCE [LARGE SCALE GENOMIC DNA]</scope>
    <source>
        <strain evidence="6 7">DSM 14730</strain>
    </source>
</reference>
<evidence type="ECO:0000256" key="4">
    <source>
        <dbReference type="ARBA" id="ARBA00023004"/>
    </source>
</evidence>
<evidence type="ECO:0000256" key="2">
    <source>
        <dbReference type="ARBA" id="ARBA00022723"/>
    </source>
</evidence>
<evidence type="ECO:0000313" key="7">
    <source>
        <dbReference type="Proteomes" id="UP001319060"/>
    </source>
</evidence>
<evidence type="ECO:0000256" key="3">
    <source>
        <dbReference type="ARBA" id="ARBA00023002"/>
    </source>
</evidence>
<dbReference type="Proteomes" id="UP001319060">
    <property type="component" value="Unassembled WGS sequence"/>
</dbReference>
<evidence type="ECO:0000256" key="5">
    <source>
        <dbReference type="ARBA" id="ARBA00023014"/>
    </source>
</evidence>
<evidence type="ECO:0000256" key="1">
    <source>
        <dbReference type="ARBA" id="ARBA00022485"/>
    </source>
</evidence>
<dbReference type="PANTHER" id="PTHR43498:SF1">
    <property type="entry name" value="COB--COM HETERODISULFIDE REDUCTASE IRON-SULFUR SUBUNIT A"/>
    <property type="match status" value="1"/>
</dbReference>
<sequence>MTNQMQYQKNIPVSGHYDVIVAGGGWAGITAACSASRAGASVLLIERSGFLGGNGTAALVGPFMPFHVKEQPLVSGIFQEVRDVTVAREGASGGSRGFDVEILKDVLNETIIKYGVTPLYQTSVIDVLKKDDRNVKGLVVHNKSGLNFYTADYVIDATGDADIIHYAEGQYVVGRKEDGLTQAMTKMFKIANVNIDEVLTFCRANKEHFMFIEEDILVSIAGFKDIVADYKSRGLYPLPQDHVFFVTTNRRDEVLVNTTRVILKSGINGNDITDAEIESLSQAHAIMNLLKQEVPGFQNAYISTTAPQIGIRETRRIIGDYVLTREDVMYARKFSDAITHCMYPIDIHNPKGEGFELTNIPKGEYYDIPYRSLLPADLDNVLVAGRCLSATHSAHSSARIQATCAGMGEAAGAAAALAKKYGVNTRGIDIAELQRHLKEHGQIIKPDYVQRAEVL</sequence>
<keyword evidence="5" id="KW-0411">Iron-sulfur</keyword>
<comment type="caution">
    <text evidence="6">The sequence shown here is derived from an EMBL/GenBank/DDBJ whole genome shotgun (WGS) entry which is preliminary data.</text>
</comment>
<dbReference type="InterPro" id="IPR036188">
    <property type="entry name" value="FAD/NAD-bd_sf"/>
</dbReference>
<dbReference type="EMBL" id="JAFHKS010000044">
    <property type="protein sequence ID" value="MBN3546650.1"/>
    <property type="molecule type" value="Genomic_DNA"/>
</dbReference>
<dbReference type="RefSeq" id="WP_188400955.1">
    <property type="nucleotide sequence ID" value="NZ_BMCE01000001.1"/>
</dbReference>
<dbReference type="Pfam" id="PF12831">
    <property type="entry name" value="FAD_oxidored"/>
    <property type="match status" value="1"/>
</dbReference>
<protein>
    <submittedName>
        <fullName evidence="6">FAD-dependent oxidoreductase</fullName>
    </submittedName>
</protein>
<keyword evidence="1" id="KW-0004">4Fe-4S</keyword>
<keyword evidence="7" id="KW-1185">Reference proteome</keyword>
<organism evidence="6 7">
    <name type="scientific">Fictibacillus barbaricus</name>
    <dbReference type="NCBI Taxonomy" id="182136"/>
    <lineage>
        <taxon>Bacteria</taxon>
        <taxon>Bacillati</taxon>
        <taxon>Bacillota</taxon>
        <taxon>Bacilli</taxon>
        <taxon>Bacillales</taxon>
        <taxon>Fictibacillaceae</taxon>
        <taxon>Fictibacillus</taxon>
    </lineage>
</organism>
<dbReference type="InterPro" id="IPR039650">
    <property type="entry name" value="HdrA-like"/>
</dbReference>
<dbReference type="PANTHER" id="PTHR43498">
    <property type="entry name" value="FERREDOXIN:COB-COM HETERODISULFIDE REDUCTASE SUBUNIT A"/>
    <property type="match status" value="1"/>
</dbReference>
<dbReference type="SUPFAM" id="SSF51905">
    <property type="entry name" value="FAD/NAD(P)-binding domain"/>
    <property type="match status" value="1"/>
</dbReference>
<keyword evidence="3" id="KW-0560">Oxidoreductase</keyword>
<keyword evidence="4" id="KW-0408">Iron</keyword>
<proteinExistence type="predicted"/>
<accession>A0ABS2ZIX3</accession>